<accession>A0A3B1BZP3</accession>
<feature type="non-terminal residue" evidence="1">
    <location>
        <position position="21"/>
    </location>
</feature>
<evidence type="ECO:0000313" key="1">
    <source>
        <dbReference type="EMBL" id="VAX23429.1"/>
    </source>
</evidence>
<proteinExistence type="predicted"/>
<dbReference type="EMBL" id="UOGB01000272">
    <property type="protein sequence ID" value="VAX23429.1"/>
    <property type="molecule type" value="Genomic_DNA"/>
</dbReference>
<organism evidence="1">
    <name type="scientific">hydrothermal vent metagenome</name>
    <dbReference type="NCBI Taxonomy" id="652676"/>
    <lineage>
        <taxon>unclassified sequences</taxon>
        <taxon>metagenomes</taxon>
        <taxon>ecological metagenomes</taxon>
    </lineage>
</organism>
<protein>
    <submittedName>
        <fullName evidence="1">Uncharacterized protein</fullName>
    </submittedName>
</protein>
<sequence length="21" mass="2325">MRKALFSIVITVFAVSPVFAQ</sequence>
<name>A0A3B1BZP3_9ZZZZ</name>
<dbReference type="AlphaFoldDB" id="A0A3B1BZP3"/>
<gene>
    <name evidence="1" type="ORF">MNBD_NITROSPINAE03-135</name>
</gene>
<reference evidence="1" key="1">
    <citation type="submission" date="2018-06" db="EMBL/GenBank/DDBJ databases">
        <authorList>
            <person name="Zhirakovskaya E."/>
        </authorList>
    </citation>
    <scope>NUCLEOTIDE SEQUENCE</scope>
</reference>